<feature type="compositionally biased region" description="Basic and acidic residues" evidence="1">
    <location>
        <begin position="1518"/>
        <end position="1555"/>
    </location>
</feature>
<feature type="compositionally biased region" description="Basic and acidic residues" evidence="1">
    <location>
        <begin position="705"/>
        <end position="727"/>
    </location>
</feature>
<feature type="compositionally biased region" description="Basic and acidic residues" evidence="1">
    <location>
        <begin position="2378"/>
        <end position="2430"/>
    </location>
</feature>
<proteinExistence type="predicted"/>
<evidence type="ECO:0000313" key="2">
    <source>
        <dbReference type="EMBL" id="GAU99003.1"/>
    </source>
</evidence>
<feature type="compositionally biased region" description="Basic and acidic residues" evidence="1">
    <location>
        <begin position="1960"/>
        <end position="1992"/>
    </location>
</feature>
<feature type="compositionally biased region" description="Basic and acidic residues" evidence="1">
    <location>
        <begin position="896"/>
        <end position="912"/>
    </location>
</feature>
<feature type="region of interest" description="Disordered" evidence="1">
    <location>
        <begin position="1399"/>
        <end position="2446"/>
    </location>
</feature>
<feature type="compositionally biased region" description="Basic and acidic residues" evidence="1">
    <location>
        <begin position="1571"/>
        <end position="1583"/>
    </location>
</feature>
<feature type="compositionally biased region" description="Basic and acidic residues" evidence="1">
    <location>
        <begin position="1086"/>
        <end position="1103"/>
    </location>
</feature>
<feature type="region of interest" description="Disordered" evidence="1">
    <location>
        <begin position="3122"/>
        <end position="3174"/>
    </location>
</feature>
<feature type="compositionally biased region" description="Basic and acidic residues" evidence="1">
    <location>
        <begin position="2223"/>
        <end position="2236"/>
    </location>
</feature>
<feature type="compositionally biased region" description="Basic and acidic residues" evidence="1">
    <location>
        <begin position="793"/>
        <end position="804"/>
    </location>
</feature>
<feature type="compositionally biased region" description="Basic and acidic residues" evidence="1">
    <location>
        <begin position="1027"/>
        <end position="1066"/>
    </location>
</feature>
<feature type="compositionally biased region" description="Basic and acidic residues" evidence="1">
    <location>
        <begin position="2512"/>
        <end position="2550"/>
    </location>
</feature>
<feature type="compositionally biased region" description="Basic and acidic residues" evidence="1">
    <location>
        <begin position="995"/>
        <end position="1017"/>
    </location>
</feature>
<feature type="compositionally biased region" description="Basic and acidic residues" evidence="1">
    <location>
        <begin position="1240"/>
        <end position="1249"/>
    </location>
</feature>
<feature type="compositionally biased region" description="Basic and acidic residues" evidence="1">
    <location>
        <begin position="1842"/>
        <end position="1882"/>
    </location>
</feature>
<feature type="compositionally biased region" description="Basic and acidic residues" evidence="1">
    <location>
        <begin position="1901"/>
        <end position="1943"/>
    </location>
</feature>
<feature type="compositionally biased region" description="Basic and acidic residues" evidence="1">
    <location>
        <begin position="734"/>
        <end position="752"/>
    </location>
</feature>
<feature type="compositionally biased region" description="Basic and acidic residues" evidence="1">
    <location>
        <begin position="856"/>
        <end position="876"/>
    </location>
</feature>
<feature type="compositionally biased region" description="Acidic residues" evidence="1">
    <location>
        <begin position="1665"/>
        <end position="1676"/>
    </location>
</feature>
<feature type="compositionally biased region" description="Basic and acidic residues" evidence="1">
    <location>
        <begin position="811"/>
        <end position="829"/>
    </location>
</feature>
<feature type="compositionally biased region" description="Basic and acidic residues" evidence="1">
    <location>
        <begin position="1729"/>
        <end position="1738"/>
    </location>
</feature>
<feature type="compositionally biased region" description="Basic and acidic residues" evidence="1">
    <location>
        <begin position="3073"/>
        <end position="3091"/>
    </location>
</feature>
<feature type="region of interest" description="Disordered" evidence="1">
    <location>
        <begin position="215"/>
        <end position="246"/>
    </location>
</feature>
<feature type="compositionally biased region" description="Polar residues" evidence="1">
    <location>
        <begin position="2098"/>
        <end position="2107"/>
    </location>
</feature>
<feature type="compositionally biased region" description="Basic and acidic residues" evidence="1">
    <location>
        <begin position="2130"/>
        <end position="2158"/>
    </location>
</feature>
<feature type="compositionally biased region" description="Basic and acidic residues" evidence="1">
    <location>
        <begin position="616"/>
        <end position="663"/>
    </location>
</feature>
<feature type="compositionally biased region" description="Basic and acidic residues" evidence="1">
    <location>
        <begin position="2904"/>
        <end position="2913"/>
    </location>
</feature>
<feature type="compositionally biased region" description="Basic residues" evidence="1">
    <location>
        <begin position="1641"/>
        <end position="1659"/>
    </location>
</feature>
<organism evidence="2 3">
    <name type="scientific">Ramazzottius varieornatus</name>
    <name type="common">Water bear</name>
    <name type="synonym">Tardigrade</name>
    <dbReference type="NCBI Taxonomy" id="947166"/>
    <lineage>
        <taxon>Eukaryota</taxon>
        <taxon>Metazoa</taxon>
        <taxon>Ecdysozoa</taxon>
        <taxon>Tardigrada</taxon>
        <taxon>Eutardigrada</taxon>
        <taxon>Parachela</taxon>
        <taxon>Hypsibioidea</taxon>
        <taxon>Ramazzottiidae</taxon>
        <taxon>Ramazzottius</taxon>
    </lineage>
</organism>
<feature type="compositionally biased region" description="Basic and acidic residues" evidence="1">
    <location>
        <begin position="1216"/>
        <end position="1230"/>
    </location>
</feature>
<feature type="compositionally biased region" description="Polar residues" evidence="1">
    <location>
        <begin position="597"/>
        <end position="606"/>
    </location>
</feature>
<gene>
    <name evidence="2" type="primary">RvY_10065-1</name>
    <name evidence="2" type="synonym">RvY_10065.1</name>
    <name evidence="2" type="ORF">RvY_10065</name>
</gene>
<feature type="compositionally biased region" description="Basic and acidic residues" evidence="1">
    <location>
        <begin position="1362"/>
        <end position="1371"/>
    </location>
</feature>
<feature type="compositionally biased region" description="Low complexity" evidence="1">
    <location>
        <begin position="2332"/>
        <end position="2346"/>
    </location>
</feature>
<feature type="compositionally biased region" description="Basic and acidic residues" evidence="1">
    <location>
        <begin position="516"/>
        <end position="530"/>
    </location>
</feature>
<feature type="compositionally biased region" description="Basic and acidic residues" evidence="1">
    <location>
        <begin position="2934"/>
        <end position="2975"/>
    </location>
</feature>
<feature type="region of interest" description="Disordered" evidence="1">
    <location>
        <begin position="2493"/>
        <end position="2779"/>
    </location>
</feature>
<feature type="compositionally biased region" description="Basic and acidic residues" evidence="1">
    <location>
        <begin position="2992"/>
        <end position="3002"/>
    </location>
</feature>
<feature type="compositionally biased region" description="Basic and acidic residues" evidence="1">
    <location>
        <begin position="1265"/>
        <end position="1274"/>
    </location>
</feature>
<feature type="compositionally biased region" description="Basic and acidic residues" evidence="1">
    <location>
        <begin position="221"/>
        <end position="231"/>
    </location>
</feature>
<feature type="compositionally biased region" description="Basic and acidic residues" evidence="1">
    <location>
        <begin position="1337"/>
        <end position="1354"/>
    </location>
</feature>
<dbReference type="EMBL" id="BDGG01000005">
    <property type="protein sequence ID" value="GAU99003.1"/>
    <property type="molecule type" value="Genomic_DNA"/>
</dbReference>
<feature type="compositionally biased region" description="Basic residues" evidence="1">
    <location>
        <begin position="1275"/>
        <end position="1284"/>
    </location>
</feature>
<feature type="compositionally biased region" description="Acidic residues" evidence="1">
    <location>
        <begin position="1489"/>
        <end position="1498"/>
    </location>
</feature>
<feature type="compositionally biased region" description="Basic and acidic residues" evidence="1">
    <location>
        <begin position="1285"/>
        <end position="1299"/>
    </location>
</feature>
<feature type="region of interest" description="Disordered" evidence="1">
    <location>
        <begin position="380"/>
        <end position="1371"/>
    </location>
</feature>
<feature type="compositionally biased region" description="Basic and acidic residues" evidence="1">
    <location>
        <begin position="1453"/>
        <end position="1476"/>
    </location>
</feature>
<feature type="compositionally biased region" description="Basic and acidic residues" evidence="1">
    <location>
        <begin position="2191"/>
        <end position="2216"/>
    </location>
</feature>
<feature type="compositionally biased region" description="Basic and acidic residues" evidence="1">
    <location>
        <begin position="1434"/>
        <end position="1446"/>
    </location>
</feature>
<name>A0A1D1VJB1_RAMVA</name>
<feature type="compositionally biased region" description="Basic and acidic residues" evidence="1">
    <location>
        <begin position="1314"/>
        <end position="1327"/>
    </location>
</feature>
<feature type="compositionally biased region" description="Basic and acidic residues" evidence="1">
    <location>
        <begin position="1609"/>
        <end position="1622"/>
    </location>
</feature>
<feature type="region of interest" description="Disordered" evidence="1">
    <location>
        <begin position="2873"/>
        <end position="3110"/>
    </location>
</feature>
<feature type="compositionally biased region" description="Basic and acidic residues" evidence="1">
    <location>
        <begin position="2005"/>
        <end position="2074"/>
    </location>
</feature>
<feature type="compositionally biased region" description="Basic and acidic residues" evidence="1">
    <location>
        <begin position="760"/>
        <end position="779"/>
    </location>
</feature>
<feature type="compositionally biased region" description="Basic and acidic residues" evidence="1">
    <location>
        <begin position="350"/>
        <end position="362"/>
    </location>
</feature>
<feature type="compositionally biased region" description="Polar residues" evidence="1">
    <location>
        <begin position="3006"/>
        <end position="3028"/>
    </location>
</feature>
<feature type="compositionally biased region" description="Basic residues" evidence="1">
    <location>
        <begin position="2119"/>
        <end position="2129"/>
    </location>
</feature>
<protein>
    <submittedName>
        <fullName evidence="2">Uncharacterized protein</fullName>
    </submittedName>
</protein>
<feature type="compositionally biased region" description="Basic and acidic residues" evidence="1">
    <location>
        <begin position="1788"/>
        <end position="1800"/>
    </location>
</feature>
<keyword evidence="3" id="KW-1185">Reference proteome</keyword>
<feature type="compositionally biased region" description="Basic residues" evidence="1">
    <location>
        <begin position="3127"/>
        <end position="3141"/>
    </location>
</feature>
<feature type="compositionally biased region" description="Basic residues" evidence="1">
    <location>
        <begin position="2599"/>
        <end position="2610"/>
    </location>
</feature>
<feature type="compositionally biased region" description="Basic and acidic residues" evidence="1">
    <location>
        <begin position="2276"/>
        <end position="2288"/>
    </location>
</feature>
<feature type="compositionally biased region" description="Basic and acidic residues" evidence="1">
    <location>
        <begin position="1154"/>
        <end position="1179"/>
    </location>
</feature>
<feature type="compositionally biased region" description="Acidic residues" evidence="1">
    <location>
        <begin position="383"/>
        <end position="398"/>
    </location>
</feature>
<feature type="compositionally biased region" description="Basic and acidic residues" evidence="1">
    <location>
        <begin position="1399"/>
        <end position="1426"/>
    </location>
</feature>
<feature type="compositionally biased region" description="Polar residues" evidence="1">
    <location>
        <begin position="336"/>
        <end position="346"/>
    </location>
</feature>
<feature type="compositionally biased region" description="Basic and acidic residues" evidence="1">
    <location>
        <begin position="2611"/>
        <end position="2632"/>
    </location>
</feature>
<feature type="compositionally biased region" description="Basic and acidic residues" evidence="1">
    <location>
        <begin position="2108"/>
        <end position="2118"/>
    </location>
</feature>
<feature type="compositionally biased region" description="Basic and acidic residues" evidence="1">
    <location>
        <begin position="2651"/>
        <end position="2682"/>
    </location>
</feature>
<dbReference type="Proteomes" id="UP000186922">
    <property type="component" value="Unassembled WGS sequence"/>
</dbReference>
<feature type="compositionally biased region" description="Low complexity" evidence="1">
    <location>
        <begin position="2171"/>
        <end position="2182"/>
    </location>
</feature>
<feature type="compositionally biased region" description="Polar residues" evidence="1">
    <location>
        <begin position="2077"/>
        <end position="2089"/>
    </location>
</feature>
<feature type="compositionally biased region" description="Basic and acidic residues" evidence="1">
    <location>
        <begin position="3029"/>
        <end position="3059"/>
    </location>
</feature>
<feature type="compositionally biased region" description="Basic and acidic residues" evidence="1">
    <location>
        <begin position="2360"/>
        <end position="2371"/>
    </location>
</feature>
<feature type="compositionally biased region" description="Polar residues" evidence="1">
    <location>
        <begin position="2258"/>
        <end position="2275"/>
    </location>
</feature>
<feature type="compositionally biased region" description="Basic and acidic residues" evidence="1">
    <location>
        <begin position="1691"/>
        <end position="1708"/>
    </location>
</feature>
<feature type="region of interest" description="Disordered" evidence="1">
    <location>
        <begin position="259"/>
        <end position="362"/>
    </location>
</feature>
<feature type="compositionally biased region" description="Polar residues" evidence="1">
    <location>
        <begin position="2237"/>
        <end position="2246"/>
    </location>
</feature>
<sequence>MSRSISLPTNKRDGPRPYRPSLGSAAAAVVPVSRASILRNNMMMVGAKNNERNVSRSMGRAPRRSTLQSIRKSLANDNMALQRHNLPRACGFFLHGENFSSDGGCGYDPRAPRFIGYHGETARSTGSALPLAMPKTISRPLSGSFRAFQRPIGPGRKGEDCEGCTCVDGGCWGAPEPLEYYDHSRQKDVRSVGAGSRVSIVKNISVQDTNHRLSQSVSVHVRADSVDRSSQTDEEENRNSHLHLSMKQLSRQSMSGLFPAEKKRSQSYPEHLPRGQNTGGGNAKRYGSSDSELEGAVSMEDHNSSRRRKRSFTNPGTDRLSDHRKLGLPTDGRSLPSKQQSRTNKTILHKPSDGTDLHTDDRDTIQLPRDYIQQLISEVEQQQQDEMDEDGSDDDDLVENGQLERRPKEPSDRNRPLHYHKYSEQSGKTQIEHEPAGGQTRRSRFTRAGKPDRADDFEEGSKLAKGGEARREGSGESADRMSDRSDVSLGDRASKGERSSRGREGSGPQNKRQRRRDRDEEGGSTRKYSDPVRNAARFLKQVQKQPVERLRRNERANDEGEVFSEHSLAEPWNRRNRAERRSNDARDRDSRTGADRSLQSVTSLRSDVSLLRGLSKRPELNGNRQKERPSRRSSEEFSRRESYPSHEARSQRSDGQKRRQREASEEEDGYVAGGGREDRNWGRTGSVTTIDGARPGGPRSAASAYRRDGVRRRTENAVRRSAEDVVRRVNSRSKASEGSRDQPSRSHWRRDTFQPGQSHRKAEGTDRLRNEGPDVEPGRKRASVSYGSQSQIDRARSEPHDGRRNKAARARRTESVDRAYAEGNVERRPNASRFGSRPSRSSLRRGIAQPRKRKPRAESMDHDRDEDRAADRETDRKRARASYESQRRSNRARSVPYDRYESKATRARKSESADLGQADPADDMKYNRSRTSAGARNRSDSNDQLDNRLNSGARPLSATRDQRARRRRRTPSIGRGYEEVVATENSGRALARTSGEARSRSSRTAERDNTLYRERTRGNMNDSNTGDLKDRGRTASPVDRGRHSQPLDRGGASERDTRTDRRHLEDNVNGFGRRRMTTSGRSRGRSGREGHRDNAPDSRESIDGGHTGNAKSRGRADSPADREGRSQSLDRRAVGQPRTRTIDRDYAEDGSVDDLERKKTSRSRANDRLGTDDPRDGRSNRKQARRSVDRINSSDVDSEEKAGTRDYPRTATRRSRPNDGRSDVRERNKASIDQGYAKDTVNDRERERSSPSGEFRGRRRPGSKAQRDDDGSTRRKEHSQRARAARNDVAGDSRDEPGRRTGSTSESRTKHPRSQLDDNNIKTDRVSRGYAADVENDLDRRITDSPREARHRLAEPPFVPTRQRETVDGLRKSGSVERGFLEEETVDFGARERKSPLVESRIIKPRTEVDGRFSKVRSGKTERNDNEDFAPDADIGKRKPEGHVAPDEEETEHMDRSRRAEAKGQSELHSEADRNKITLRKAAGWDGQDATDDSEDVEAPSRRTAAPRAKSQKNPRRASLEADRREMAESDSGERFDEKQLSKEKDPTRHSRLGELEDGGQEQDRSMSGVGEKRILKDDDDAKNSQSPNGTSDHDRKTVGKQVDGDDVADTKRALNKHENKERRRKFPADPNLDEEAALLKIHKFKEKHQNHPSRRSKKRNTESELPDDTPEDFLEEQAASEVETKAASVETKDGKSEITTDKSEGKVPQDGSIFDVEKRSISSQLKRAFGDRQRVDSPDELSPRSPSDGGLTKGPFRSRPRKDNEHGINNDDHDQAEVTPANHPKRSRGEDQRSMERQQRILLNSPPLSGEDSPSQAGKAGRDGRISGETYNESLKKPGLHRSDEADINFKEATQHHHNRDSGKHGTANEHRSGPKHHSDEEMASDDAFGSRRGPTNSKPRKDDRVADLSEKDMPNERRGKDEDRERSEDSRRDRRDKRNDEAIEDDEPDIARKTSGRPADKTHRKKDVDRHLSEDRREGVRRADEDDSAPRKQGSRRSNGTLPDRDETGPRRPTERADSLEEQTHRTDFVREDSLDRPDRPDKVTKNDRRTTEKRRSSSERRKPGLSREHGGRTRTLSARKSVSVDSRGSDKSDSTTESVRSTSDATKKEARQSRESKRRAERRKHNIRDSRSREEISETGAKKDGSADSMIESRQRLPAGSSANEAWSGSSMRSSIIRSRTSRKKDKKEKITVDERDHSAHSVSHLHENDTRAGIRTKTVTRERVDKKLERRSSSASGSLENPSKSRDRKRNANKEVSSTEMNVNRLQPDSSRNLHEVFSSDHSDGSSQSNRKGKQGIKSAKNTSDEGGKSRKRSKKNEQDALKPPDTSSSSASVISRESSVSGTTSLHRSSKIRKDKGGSPKAERSSRRAAHPTRSDREDSGHSAGRSERSKSWRKHSSDVWDEDAKKAREREGERARIDREDHSNHARSPKSSKKRPSEIWEVDVEKVRSLNDIDALLYSKQHFGKKNEPTTDAELVKEITERMSAVQFKTNDGDVRKRISLNSLDSPDRRSGSRTEHVKRSRPVESDEDARRTSEIRHQTDVHMAKPHSSMMHKQSAEQSAGKRTKTSGEVKRHKALEEAPSEDGTVIDSGTRRLHRERHHSHSHDHSVHERSTDKPSRKESEKIRTSSWDTLVNDNNHHRHVHHAEDAHRKERQKSYHQPEKEESSFWTSHDKGSLRNQHPQPGVEQKSSALPMVSRKDPHGKVLAHQAASAGGFSVPNERSRTAYMENGKERRQERSVPPDQAVRSLTGQKPMADSQRTAQRQIVEEESSCGMVSGVYSEESCECEESVEVLRDQDRVTGALNRERQEFISKAGKRVIFIPAASNNTETRDEPFNGKGNFMAEKDPAVTSETSLIMQRLDSLSVPKVTHDQSEQTAQAETARPVRHQSEQTVQEVQPRKVFRDIGEQTTKQVTRDEGEQTLPPRRVSQDRGEQTAKLLTREEADQTSRRMLRDVAEQTTRRMSKDEAEQTMQVVKEILQRNASPRREGPEDRRIVPFKSSSQMFEPVTNQVDKFNNTRTNSKVEEKRLPPVESESRTDHGSAENDKDDWVKGNRVVDGYNVRPTMDTREDYRSRAKPQKKEVFEGDSETITDSSDCTLSDGEYVTNPRLARITLSQLDRKRKKRKARRKRGVKRGNQEATSSAEHTEEEVETEEDEEDGLVPGRRRSRGQVVTLEYESVTEFVDASNLHPTHLFHQSKFGTFNPAIYPSESQHSDYSNAEVHRTESAGQFDYHEIEEDGIELDVSVSQGSEHGELPHSHVAREDIVKLPDILGGNKRGS</sequence>
<comment type="caution">
    <text evidence="2">The sequence shown here is derived from an EMBL/GenBank/DDBJ whole genome shotgun (WGS) entry which is preliminary data.</text>
</comment>
<feature type="compositionally biased region" description="Basic and acidic residues" evidence="1">
    <location>
        <begin position="1114"/>
        <end position="1133"/>
    </location>
</feature>
<feature type="compositionally biased region" description="Basic and acidic residues" evidence="1">
    <location>
        <begin position="1199"/>
        <end position="1208"/>
    </location>
</feature>
<feature type="compositionally biased region" description="Basic and acidic residues" evidence="1">
    <location>
        <begin position="579"/>
        <end position="594"/>
    </location>
</feature>
<feature type="compositionally biased region" description="Basic and acidic residues" evidence="1">
    <location>
        <begin position="2736"/>
        <end position="2746"/>
    </location>
</feature>
<feature type="compositionally biased region" description="Basic and acidic residues" evidence="1">
    <location>
        <begin position="546"/>
        <end position="568"/>
    </location>
</feature>
<feature type="compositionally biased region" description="Basic and acidic residues" evidence="1">
    <location>
        <begin position="1762"/>
        <end position="1777"/>
    </location>
</feature>
<evidence type="ECO:0000256" key="1">
    <source>
        <dbReference type="SAM" id="MobiDB-lite"/>
    </source>
</evidence>
<feature type="region of interest" description="Disordered" evidence="1">
    <location>
        <begin position="1"/>
        <end position="24"/>
    </location>
</feature>
<feature type="compositionally biased region" description="Low complexity" evidence="1">
    <location>
        <begin position="832"/>
        <end position="845"/>
    </location>
</feature>
<feature type="compositionally biased region" description="Basic and acidic residues" evidence="1">
    <location>
        <begin position="492"/>
        <end position="504"/>
    </location>
</feature>
<feature type="compositionally biased region" description="Basic residues" evidence="1">
    <location>
        <begin position="2431"/>
        <end position="2440"/>
    </location>
</feature>
<reference evidence="2 3" key="1">
    <citation type="journal article" date="2016" name="Nat. Commun.">
        <title>Extremotolerant tardigrade genome and improved radiotolerance of human cultured cells by tardigrade-unique protein.</title>
        <authorList>
            <person name="Hashimoto T."/>
            <person name="Horikawa D.D."/>
            <person name="Saito Y."/>
            <person name="Kuwahara H."/>
            <person name="Kozuka-Hata H."/>
            <person name="Shin-I T."/>
            <person name="Minakuchi Y."/>
            <person name="Ohishi K."/>
            <person name="Motoyama A."/>
            <person name="Aizu T."/>
            <person name="Enomoto A."/>
            <person name="Kondo K."/>
            <person name="Tanaka S."/>
            <person name="Hara Y."/>
            <person name="Koshikawa S."/>
            <person name="Sagara H."/>
            <person name="Miura T."/>
            <person name="Yokobori S."/>
            <person name="Miyagawa K."/>
            <person name="Suzuki Y."/>
            <person name="Kubo T."/>
            <person name="Oyama M."/>
            <person name="Kohara Y."/>
            <person name="Fujiyama A."/>
            <person name="Arakawa K."/>
            <person name="Katayama T."/>
            <person name="Toyoda A."/>
            <person name="Kunieda T."/>
        </authorList>
    </citation>
    <scope>NUCLEOTIDE SEQUENCE [LARGE SCALE GENOMIC DNA]</scope>
    <source>
        <strain evidence="2 3">YOKOZUNA-1</strain>
    </source>
</reference>
<accession>A0A1D1VJB1</accession>
<feature type="compositionally biased region" description="Acidic residues" evidence="1">
    <location>
        <begin position="3154"/>
        <end position="3167"/>
    </location>
</feature>
<feature type="compositionally biased region" description="Basic and acidic residues" evidence="1">
    <location>
        <begin position="402"/>
        <end position="415"/>
    </location>
</feature>
<feature type="compositionally biased region" description="Basic and acidic residues" evidence="1">
    <location>
        <begin position="449"/>
        <end position="486"/>
    </location>
</feature>
<evidence type="ECO:0000313" key="3">
    <source>
        <dbReference type="Proteomes" id="UP000186922"/>
    </source>
</evidence>